<comment type="caution">
    <text evidence="2">The sequence shown here is derived from an EMBL/GenBank/DDBJ whole genome shotgun (WGS) entry which is preliminary data.</text>
</comment>
<organism evidence="2 3">
    <name type="scientific">Dialister succinatiphilus YIT 11850</name>
    <dbReference type="NCBI Taxonomy" id="742743"/>
    <lineage>
        <taxon>Bacteria</taxon>
        <taxon>Bacillati</taxon>
        <taxon>Bacillota</taxon>
        <taxon>Negativicutes</taxon>
        <taxon>Veillonellales</taxon>
        <taxon>Veillonellaceae</taxon>
        <taxon>Dialister</taxon>
    </lineage>
</organism>
<dbReference type="InterPro" id="IPR012454">
    <property type="entry name" value="DUF1659"/>
</dbReference>
<reference evidence="2 3" key="1">
    <citation type="submission" date="2011-11" db="EMBL/GenBank/DDBJ databases">
        <title>The Genome Sequence of Dialister succinatiphilus YIT 11850.</title>
        <authorList>
            <consortium name="The Broad Institute Genome Sequencing Platform"/>
            <person name="Earl A."/>
            <person name="Ward D."/>
            <person name="Feldgarden M."/>
            <person name="Gevers D."/>
            <person name="Morotomi M."/>
            <person name="Young S.K."/>
            <person name="Zeng Q."/>
            <person name="Gargeya S."/>
            <person name="Fitzgerald M."/>
            <person name="Haas B."/>
            <person name="Abouelleil A."/>
            <person name="Alvarado L."/>
            <person name="Arachchi H.M."/>
            <person name="Berlin A."/>
            <person name="Brown A."/>
            <person name="Chapman S.B."/>
            <person name="Dunbar C."/>
            <person name="Gearin G."/>
            <person name="Goldberg J."/>
            <person name="Griggs A."/>
            <person name="Gujja S."/>
            <person name="Heiman D."/>
            <person name="Howarth C."/>
            <person name="Lui A."/>
            <person name="MacDonald P.J.P."/>
            <person name="Montmayeur A."/>
            <person name="Murphy C."/>
            <person name="Neiman D."/>
            <person name="Pearson M."/>
            <person name="Priest M."/>
            <person name="Roberts A."/>
            <person name="Saif S."/>
            <person name="Shea T."/>
            <person name="Sisk P."/>
            <person name="Stolte C."/>
            <person name="Sykes S."/>
            <person name="Wortman J."/>
            <person name="Nusbaum C."/>
            <person name="Birren B."/>
        </authorList>
    </citation>
    <scope>NUCLEOTIDE SEQUENCE [LARGE SCALE GENOMIC DNA]</scope>
    <source>
        <strain evidence="2 3">YIT 11850</strain>
    </source>
</reference>
<dbReference type="Pfam" id="PF07872">
    <property type="entry name" value="DUF1659"/>
    <property type="match status" value="1"/>
</dbReference>
<protein>
    <recommendedName>
        <fullName evidence="1">DUF1659 domain-containing protein</fullName>
    </recommendedName>
</protein>
<dbReference type="RefSeq" id="WP_008858993.1">
    <property type="nucleotide sequence ID" value="NZ_JH591187.1"/>
</dbReference>
<sequence length="75" mass="7817">MAATKNMTDIKLQVIVENGTTASGKKATKNISFNQIKLSATDDELLDAGKAVAGLLSTSLAGMRLVNTYDLTDAG</sequence>
<dbReference type="EMBL" id="ADLT01000015">
    <property type="protein sequence ID" value="EHO63472.1"/>
    <property type="molecule type" value="Genomic_DNA"/>
</dbReference>
<proteinExistence type="predicted"/>
<dbReference type="HOGENOM" id="CLU_196603_1_0_9"/>
<dbReference type="STRING" id="742743.HMPREF9453_00489"/>
<keyword evidence="3" id="KW-1185">Reference proteome</keyword>
<dbReference type="eggNOG" id="ENOG5033AHG">
    <property type="taxonomic scope" value="Bacteria"/>
</dbReference>
<evidence type="ECO:0000259" key="1">
    <source>
        <dbReference type="Pfam" id="PF07872"/>
    </source>
</evidence>
<name>H1CYQ1_9FIRM</name>
<evidence type="ECO:0000313" key="3">
    <source>
        <dbReference type="Proteomes" id="UP000003277"/>
    </source>
</evidence>
<dbReference type="PATRIC" id="fig|742743.3.peg.503"/>
<accession>H1CYQ1</accession>
<dbReference type="Proteomes" id="UP000003277">
    <property type="component" value="Unassembled WGS sequence"/>
</dbReference>
<gene>
    <name evidence="2" type="ORF">HMPREF9453_00489</name>
</gene>
<dbReference type="OrthoDB" id="1954703at2"/>
<evidence type="ECO:0000313" key="2">
    <source>
        <dbReference type="EMBL" id="EHO63472.1"/>
    </source>
</evidence>
<dbReference type="AlphaFoldDB" id="H1CYQ1"/>
<feature type="domain" description="DUF1659" evidence="1">
    <location>
        <begin position="2"/>
        <end position="72"/>
    </location>
</feature>